<feature type="domain" description="Treble clef zinc finger" evidence="1">
    <location>
        <begin position="2"/>
        <end position="38"/>
    </location>
</feature>
<evidence type="ECO:0000313" key="2">
    <source>
        <dbReference type="EMBL" id="MEW9503595.1"/>
    </source>
</evidence>
<name>A0ABV3Q894_9BACL</name>
<dbReference type="InterPro" id="IPR025487">
    <property type="entry name" value="DUF4379"/>
</dbReference>
<proteinExistence type="predicted"/>
<gene>
    <name evidence="2" type="ORF">AB1471_17865</name>
</gene>
<dbReference type="Proteomes" id="UP001556040">
    <property type="component" value="Unassembled WGS sequence"/>
</dbReference>
<evidence type="ECO:0000313" key="3">
    <source>
        <dbReference type="Proteomes" id="UP001556040"/>
    </source>
</evidence>
<dbReference type="RefSeq" id="WP_367781057.1">
    <property type="nucleotide sequence ID" value="NZ_JBFMIA010000282.1"/>
</dbReference>
<keyword evidence="3" id="KW-1185">Reference proteome</keyword>
<evidence type="ECO:0000259" key="1">
    <source>
        <dbReference type="Pfam" id="PF14311"/>
    </source>
</evidence>
<sequence length="79" mass="9064">HAGTTKKAWWKCLHGHQWETSIEYRTGDKKSNCPTCGRKIAAEKTRLMKLGKSGSLQDNFPELSIKWNQHLNKDLTPNN</sequence>
<feature type="non-terminal residue" evidence="2">
    <location>
        <position position="79"/>
    </location>
</feature>
<protein>
    <submittedName>
        <fullName evidence="2">Zinc-ribbon domain-containing protein</fullName>
    </submittedName>
</protein>
<dbReference type="EMBL" id="JBFMIA010000282">
    <property type="protein sequence ID" value="MEW9503595.1"/>
    <property type="molecule type" value="Genomic_DNA"/>
</dbReference>
<accession>A0ABV3Q894</accession>
<organism evidence="2 3">
    <name type="scientific">Jeotgalibacillus marinus</name>
    <dbReference type="NCBI Taxonomy" id="86667"/>
    <lineage>
        <taxon>Bacteria</taxon>
        <taxon>Bacillati</taxon>
        <taxon>Bacillota</taxon>
        <taxon>Bacilli</taxon>
        <taxon>Bacillales</taxon>
        <taxon>Caryophanaceae</taxon>
        <taxon>Jeotgalibacillus</taxon>
    </lineage>
</organism>
<feature type="non-terminal residue" evidence="2">
    <location>
        <position position="1"/>
    </location>
</feature>
<reference evidence="2 3" key="1">
    <citation type="journal article" date="1979" name="Int. J. Syst. Evol. Microbiol.">
        <title>Bacillus globisporus subsp. marinus subsp. nov.</title>
        <authorList>
            <person name="Liu H."/>
        </authorList>
    </citation>
    <scope>NUCLEOTIDE SEQUENCE [LARGE SCALE GENOMIC DNA]</scope>
    <source>
        <strain evidence="2 3">DSM 1297</strain>
    </source>
</reference>
<dbReference type="Pfam" id="PF14311">
    <property type="entry name" value="DUF4379"/>
    <property type="match status" value="1"/>
</dbReference>
<comment type="caution">
    <text evidence="2">The sequence shown here is derived from an EMBL/GenBank/DDBJ whole genome shotgun (WGS) entry which is preliminary data.</text>
</comment>